<evidence type="ECO:0000313" key="3">
    <source>
        <dbReference type="WBParaSite" id="GPUH_0000378101-mRNA-1"/>
    </source>
</evidence>
<dbReference type="AlphaFoldDB" id="A0A183D4Y3"/>
<organism evidence="3">
    <name type="scientific">Gongylonema pulchrum</name>
    <dbReference type="NCBI Taxonomy" id="637853"/>
    <lineage>
        <taxon>Eukaryota</taxon>
        <taxon>Metazoa</taxon>
        <taxon>Ecdysozoa</taxon>
        <taxon>Nematoda</taxon>
        <taxon>Chromadorea</taxon>
        <taxon>Rhabditida</taxon>
        <taxon>Spirurina</taxon>
        <taxon>Spiruromorpha</taxon>
        <taxon>Spiruroidea</taxon>
        <taxon>Gongylonematidae</taxon>
        <taxon>Gongylonema</taxon>
    </lineage>
</organism>
<dbReference type="Proteomes" id="UP000271098">
    <property type="component" value="Unassembled WGS sequence"/>
</dbReference>
<reference evidence="3" key="1">
    <citation type="submission" date="2016-06" db="UniProtKB">
        <authorList>
            <consortium name="WormBaseParasite"/>
        </authorList>
    </citation>
    <scope>IDENTIFICATION</scope>
</reference>
<gene>
    <name evidence="1" type="ORF">GPUH_LOCUS3773</name>
</gene>
<dbReference type="EMBL" id="UYRT01006673">
    <property type="protein sequence ID" value="VDK40912.1"/>
    <property type="molecule type" value="Genomic_DNA"/>
</dbReference>
<name>A0A183D4Y3_9BILA</name>
<dbReference type="WBParaSite" id="GPUH_0000378101-mRNA-1">
    <property type="protein sequence ID" value="GPUH_0000378101-mRNA-1"/>
    <property type="gene ID" value="GPUH_0000378101"/>
</dbReference>
<sequence>MLPKYAAATTTVVSLTTNQHQQQQHDSFYQQMSTYMIGVAGNETDRRVGTHFLWFLPFIKLRRQPICIILLLDPSPISESHSLSVLLNKMLTNGHGPTAPASLLPSSSSATSIADSVGTGTGDTGANLQQAFLQSLLAAAVATPSFPASGFFDANSVPRAPTNDLPPIAAASNDMFSAYMYFLANSQQTREAFGQLHNEFRQDRANAPNNQRLQRGTQEKKRVSIIFASILRYMMSSHTLMD</sequence>
<evidence type="ECO:0000313" key="2">
    <source>
        <dbReference type="Proteomes" id="UP000271098"/>
    </source>
</evidence>
<protein>
    <submittedName>
        <fullName evidence="1 3">Uncharacterized protein</fullName>
    </submittedName>
</protein>
<accession>A0A183D4Y3</accession>
<reference evidence="1 2" key="2">
    <citation type="submission" date="2018-11" db="EMBL/GenBank/DDBJ databases">
        <authorList>
            <consortium name="Pathogen Informatics"/>
        </authorList>
    </citation>
    <scope>NUCLEOTIDE SEQUENCE [LARGE SCALE GENOMIC DNA]</scope>
</reference>
<keyword evidence="2" id="KW-1185">Reference proteome</keyword>
<proteinExistence type="predicted"/>
<evidence type="ECO:0000313" key="1">
    <source>
        <dbReference type="EMBL" id="VDK40912.1"/>
    </source>
</evidence>